<comment type="caution">
    <text evidence="1">The sequence shown here is derived from an EMBL/GenBank/DDBJ whole genome shotgun (WGS) entry which is preliminary data.</text>
</comment>
<feature type="non-terminal residue" evidence="1">
    <location>
        <position position="82"/>
    </location>
</feature>
<dbReference type="AlphaFoldDB" id="A0A699XK35"/>
<sequence>LQHLKHAVAQRHGPPHQLVDVAQQQGIGVLVVGAEHEAVVVARQQLDEGVEVAGRRALPDEDFHVGRQLVAGLVGGEALVVG</sequence>
<organism evidence="1">
    <name type="scientific">Tanacetum cinerariifolium</name>
    <name type="common">Dalmatian daisy</name>
    <name type="synonym">Chrysanthemum cinerariifolium</name>
    <dbReference type="NCBI Taxonomy" id="118510"/>
    <lineage>
        <taxon>Eukaryota</taxon>
        <taxon>Viridiplantae</taxon>
        <taxon>Streptophyta</taxon>
        <taxon>Embryophyta</taxon>
        <taxon>Tracheophyta</taxon>
        <taxon>Spermatophyta</taxon>
        <taxon>Magnoliopsida</taxon>
        <taxon>eudicotyledons</taxon>
        <taxon>Gunneridae</taxon>
        <taxon>Pentapetalae</taxon>
        <taxon>asterids</taxon>
        <taxon>campanulids</taxon>
        <taxon>Asterales</taxon>
        <taxon>Asteraceae</taxon>
        <taxon>Asteroideae</taxon>
        <taxon>Anthemideae</taxon>
        <taxon>Anthemidinae</taxon>
        <taxon>Tanacetum</taxon>
    </lineage>
</organism>
<feature type="non-terminal residue" evidence="1">
    <location>
        <position position="1"/>
    </location>
</feature>
<name>A0A699XK35_TANCI</name>
<reference evidence="1" key="1">
    <citation type="journal article" date="2019" name="Sci. Rep.">
        <title>Draft genome of Tanacetum cinerariifolium, the natural source of mosquito coil.</title>
        <authorList>
            <person name="Yamashiro T."/>
            <person name="Shiraishi A."/>
            <person name="Satake H."/>
            <person name="Nakayama K."/>
        </authorList>
    </citation>
    <scope>NUCLEOTIDE SEQUENCE</scope>
</reference>
<accession>A0A699XK35</accession>
<proteinExistence type="predicted"/>
<gene>
    <name evidence="1" type="ORF">Tci_931532</name>
</gene>
<protein>
    <submittedName>
        <fullName evidence="1">Uncharacterized protein</fullName>
    </submittedName>
</protein>
<dbReference type="EMBL" id="BKCJ011866577">
    <property type="protein sequence ID" value="GFD59563.1"/>
    <property type="molecule type" value="Genomic_DNA"/>
</dbReference>
<evidence type="ECO:0000313" key="1">
    <source>
        <dbReference type="EMBL" id="GFD59563.1"/>
    </source>
</evidence>